<evidence type="ECO:0000313" key="3">
    <source>
        <dbReference type="Proteomes" id="UP000054978"/>
    </source>
</evidence>
<dbReference type="Proteomes" id="UP000054978">
    <property type="component" value="Unassembled WGS sequence"/>
</dbReference>
<keyword evidence="3" id="KW-1185">Reference proteome</keyword>
<proteinExistence type="predicted"/>
<gene>
    <name evidence="2" type="ORF">AWB83_06236</name>
</gene>
<dbReference type="EMBL" id="FCOB02000043">
    <property type="protein sequence ID" value="SAL00392.1"/>
    <property type="molecule type" value="Genomic_DNA"/>
</dbReference>
<dbReference type="STRING" id="1777144.AWB83_06236"/>
<organism evidence="2 3">
    <name type="scientific">Caballeronia ptereochthonis</name>
    <dbReference type="NCBI Taxonomy" id="1777144"/>
    <lineage>
        <taxon>Bacteria</taxon>
        <taxon>Pseudomonadati</taxon>
        <taxon>Pseudomonadota</taxon>
        <taxon>Betaproteobacteria</taxon>
        <taxon>Burkholderiales</taxon>
        <taxon>Burkholderiaceae</taxon>
        <taxon>Caballeronia</taxon>
    </lineage>
</organism>
<dbReference type="AlphaFoldDB" id="A0A158E0L4"/>
<accession>A0A158E0L4</accession>
<feature type="signal peptide" evidence="1">
    <location>
        <begin position="1"/>
        <end position="23"/>
    </location>
</feature>
<sequence>MSTRFKIIACLAGFLFISNLCLADEALPKDGKPVTNAGDSEAVVQVLGRDSIVEQLNMGPNATAFWRDLQAFMSHLEMLEDFSKIAHLFGFTVKDRLDLIIPTTPVPAYRSDISDGKYQVAQNIEYRVLSDGRTDKVRIIKLTMTLDVNRICLSALEVRRVFGRGKVYAMVPGWVPPEPQASVFAGAIFGELYGDATDKVNSNKLSIVYAASGCVADIFFQRVIRLP</sequence>
<evidence type="ECO:0000313" key="2">
    <source>
        <dbReference type="EMBL" id="SAL00392.1"/>
    </source>
</evidence>
<comment type="caution">
    <text evidence="2">The sequence shown here is derived from an EMBL/GenBank/DDBJ whole genome shotgun (WGS) entry which is preliminary data.</text>
</comment>
<reference evidence="2" key="1">
    <citation type="submission" date="2016-01" db="EMBL/GenBank/DDBJ databases">
        <authorList>
            <person name="Peeters C."/>
        </authorList>
    </citation>
    <scope>NUCLEOTIDE SEQUENCE [LARGE SCALE GENOMIC DNA]</scope>
    <source>
        <strain evidence="2">LMG 29326</strain>
    </source>
</reference>
<dbReference type="RefSeq" id="WP_087049542.1">
    <property type="nucleotide sequence ID" value="NZ_FCOB02000043.1"/>
</dbReference>
<protein>
    <submittedName>
        <fullName evidence="2">Uncharacterized protein</fullName>
    </submittedName>
</protein>
<dbReference type="OrthoDB" id="9956218at2"/>
<feature type="chain" id="PRO_5007624697" evidence="1">
    <location>
        <begin position="24"/>
        <end position="227"/>
    </location>
</feature>
<keyword evidence="1" id="KW-0732">Signal</keyword>
<evidence type="ECO:0000256" key="1">
    <source>
        <dbReference type="SAM" id="SignalP"/>
    </source>
</evidence>
<name>A0A158E0L4_9BURK</name>